<dbReference type="PANTHER" id="PTHR47271:SF2">
    <property type="entry name" value="ARGININE DEIMINASE"/>
    <property type="match status" value="1"/>
</dbReference>
<dbReference type="PANTHER" id="PTHR47271">
    <property type="entry name" value="ARGININE DEIMINASE"/>
    <property type="match status" value="1"/>
</dbReference>
<reference evidence="1 2" key="1">
    <citation type="submission" date="2019-03" db="EMBL/GenBank/DDBJ databases">
        <title>Single cell metagenomics reveals metabolic interactions within the superorganism composed of flagellate Streblomastix strix and complex community of Bacteroidetes bacteria on its surface.</title>
        <authorList>
            <person name="Treitli S.C."/>
            <person name="Kolisko M."/>
            <person name="Husnik F."/>
            <person name="Keeling P."/>
            <person name="Hampl V."/>
        </authorList>
    </citation>
    <scope>NUCLEOTIDE SEQUENCE [LARGE SCALE GENOMIC DNA]</scope>
    <source>
        <strain evidence="1">ST1C</strain>
    </source>
</reference>
<dbReference type="EMBL" id="SNRW01000847">
    <property type="protein sequence ID" value="KAA6398950.1"/>
    <property type="molecule type" value="Genomic_DNA"/>
</dbReference>
<proteinExistence type="predicted"/>
<dbReference type="AlphaFoldDB" id="A0A5J4WVJ1"/>
<evidence type="ECO:0000313" key="2">
    <source>
        <dbReference type="Proteomes" id="UP000324800"/>
    </source>
</evidence>
<comment type="caution">
    <text evidence="1">The sequence shown here is derived from an EMBL/GenBank/DDBJ whole genome shotgun (WGS) entry which is preliminary data.</text>
</comment>
<accession>A0A5J4WVJ1</accession>
<dbReference type="SUPFAM" id="SSF55909">
    <property type="entry name" value="Pentein"/>
    <property type="match status" value="1"/>
</dbReference>
<dbReference type="OrthoDB" id="5590314at2759"/>
<dbReference type="Pfam" id="PF02274">
    <property type="entry name" value="ADI"/>
    <property type="match status" value="1"/>
</dbReference>
<protein>
    <submittedName>
        <fullName evidence="1">Arginine deiminase</fullName>
    </submittedName>
</protein>
<dbReference type="GO" id="GO:0019546">
    <property type="term" value="P:L-arginine deiminase pathway"/>
    <property type="evidence" value="ECO:0007669"/>
    <property type="project" value="TreeGrafter"/>
</dbReference>
<organism evidence="1 2">
    <name type="scientific">Streblomastix strix</name>
    <dbReference type="NCBI Taxonomy" id="222440"/>
    <lineage>
        <taxon>Eukaryota</taxon>
        <taxon>Metamonada</taxon>
        <taxon>Preaxostyla</taxon>
        <taxon>Oxymonadida</taxon>
        <taxon>Streblomastigidae</taxon>
        <taxon>Streblomastix</taxon>
    </lineage>
</organism>
<name>A0A5J4WVJ1_9EUKA</name>
<dbReference type="Gene3D" id="3.75.10.10">
    <property type="entry name" value="L-arginine/glycine Amidinotransferase, Chain A"/>
    <property type="match status" value="1"/>
</dbReference>
<dbReference type="GO" id="GO:0016990">
    <property type="term" value="F:arginine deiminase activity"/>
    <property type="evidence" value="ECO:0007669"/>
    <property type="project" value="TreeGrafter"/>
</dbReference>
<dbReference type="Proteomes" id="UP000324800">
    <property type="component" value="Unassembled WGS sequence"/>
</dbReference>
<gene>
    <name evidence="1" type="ORF">EZS28_005524</name>
</gene>
<sequence length="266" mass="30072">MSRLTKTLQQLAQKSIQYKLDIEIKANELREEDNLMLQSNFKGDEEKIESSTAKMKPFINMTLCKDQQITTRKGVVIGSMQKKQREIESQIMEFVLKKLNIPVIHRLPKVDGQDRLCLEGGYFLPAGDHCFIGCGLRTNKKAIEYMLKHDLFGTENAVVVEDSTWIQSSISPMKKGRVVCTHEDTARLLVNEEKFKGQIYLISFDEIIAMNGVSTVPPSQSATAYIYLHISIQQCTDLSIITNVATIMHSITVSKYLKVALKLIGI</sequence>
<evidence type="ECO:0000313" key="1">
    <source>
        <dbReference type="EMBL" id="KAA6398950.1"/>
    </source>
</evidence>